<dbReference type="AlphaFoldDB" id="A0AAE0NNN7"/>
<accession>A0AAE0NNN7</accession>
<dbReference type="Proteomes" id="UP001285441">
    <property type="component" value="Unassembled WGS sequence"/>
</dbReference>
<reference evidence="2" key="2">
    <citation type="submission" date="2023-06" db="EMBL/GenBank/DDBJ databases">
        <authorList>
            <consortium name="Lawrence Berkeley National Laboratory"/>
            <person name="Haridas S."/>
            <person name="Hensen N."/>
            <person name="Bonometti L."/>
            <person name="Westerberg I."/>
            <person name="Brannstrom I.O."/>
            <person name="Guillou S."/>
            <person name="Cros-Aarteil S."/>
            <person name="Calhoun S."/>
            <person name="Kuo A."/>
            <person name="Mondo S."/>
            <person name="Pangilinan J."/>
            <person name="Riley R."/>
            <person name="LaButti K."/>
            <person name="Andreopoulos B."/>
            <person name="Lipzen A."/>
            <person name="Chen C."/>
            <person name="Yanf M."/>
            <person name="Daum C."/>
            <person name="Ng V."/>
            <person name="Clum A."/>
            <person name="Steindorff A."/>
            <person name="Ohm R."/>
            <person name="Martin F."/>
            <person name="Silar P."/>
            <person name="Natvig D."/>
            <person name="Lalanne C."/>
            <person name="Gautier V."/>
            <person name="Ament-velasquez S.L."/>
            <person name="Kruys A."/>
            <person name="Hutchinson M.I."/>
            <person name="Powell A.J."/>
            <person name="Barry K."/>
            <person name="Miller A.N."/>
            <person name="Grigoriev I.V."/>
            <person name="Debuchy R."/>
            <person name="Gladieux P."/>
            <person name="Thoren M.H."/>
            <person name="Johannesson H."/>
        </authorList>
    </citation>
    <scope>NUCLEOTIDE SEQUENCE</scope>
    <source>
        <strain evidence="2">CBS 232.78</strain>
    </source>
</reference>
<reference evidence="2" key="1">
    <citation type="journal article" date="2023" name="Mol. Phylogenet. Evol.">
        <title>Genome-scale phylogeny and comparative genomics of the fungal order Sordariales.</title>
        <authorList>
            <person name="Hensen N."/>
            <person name="Bonometti L."/>
            <person name="Westerberg I."/>
            <person name="Brannstrom I.O."/>
            <person name="Guillou S."/>
            <person name="Cros-Aarteil S."/>
            <person name="Calhoun S."/>
            <person name="Haridas S."/>
            <person name="Kuo A."/>
            <person name="Mondo S."/>
            <person name="Pangilinan J."/>
            <person name="Riley R."/>
            <person name="LaButti K."/>
            <person name="Andreopoulos B."/>
            <person name="Lipzen A."/>
            <person name="Chen C."/>
            <person name="Yan M."/>
            <person name="Daum C."/>
            <person name="Ng V."/>
            <person name="Clum A."/>
            <person name="Steindorff A."/>
            <person name="Ohm R.A."/>
            <person name="Martin F."/>
            <person name="Silar P."/>
            <person name="Natvig D.O."/>
            <person name="Lalanne C."/>
            <person name="Gautier V."/>
            <person name="Ament-Velasquez S.L."/>
            <person name="Kruys A."/>
            <person name="Hutchinson M.I."/>
            <person name="Powell A.J."/>
            <person name="Barry K."/>
            <person name="Miller A.N."/>
            <person name="Grigoriev I.V."/>
            <person name="Debuchy R."/>
            <person name="Gladieux P."/>
            <person name="Hiltunen Thoren M."/>
            <person name="Johannesson H."/>
        </authorList>
    </citation>
    <scope>NUCLEOTIDE SEQUENCE</scope>
    <source>
        <strain evidence="2">CBS 232.78</strain>
    </source>
</reference>
<evidence type="ECO:0000313" key="3">
    <source>
        <dbReference type="Proteomes" id="UP001285441"/>
    </source>
</evidence>
<evidence type="ECO:0000256" key="1">
    <source>
        <dbReference type="SAM" id="SignalP"/>
    </source>
</evidence>
<dbReference type="EMBL" id="JAULSW010000004">
    <property type="protein sequence ID" value="KAK3384887.1"/>
    <property type="molecule type" value="Genomic_DNA"/>
</dbReference>
<name>A0AAE0NNN7_9PEZI</name>
<comment type="caution">
    <text evidence="2">The sequence shown here is derived from an EMBL/GenBank/DDBJ whole genome shotgun (WGS) entry which is preliminary data.</text>
</comment>
<proteinExistence type="predicted"/>
<protein>
    <submittedName>
        <fullName evidence="2">Uncharacterized protein</fullName>
    </submittedName>
</protein>
<feature type="signal peptide" evidence="1">
    <location>
        <begin position="1"/>
        <end position="28"/>
    </location>
</feature>
<feature type="chain" id="PRO_5041927641" evidence="1">
    <location>
        <begin position="29"/>
        <end position="129"/>
    </location>
</feature>
<evidence type="ECO:0000313" key="2">
    <source>
        <dbReference type="EMBL" id="KAK3384887.1"/>
    </source>
</evidence>
<organism evidence="2 3">
    <name type="scientific">Podospora didyma</name>
    <dbReference type="NCBI Taxonomy" id="330526"/>
    <lineage>
        <taxon>Eukaryota</taxon>
        <taxon>Fungi</taxon>
        <taxon>Dikarya</taxon>
        <taxon>Ascomycota</taxon>
        <taxon>Pezizomycotina</taxon>
        <taxon>Sordariomycetes</taxon>
        <taxon>Sordariomycetidae</taxon>
        <taxon>Sordariales</taxon>
        <taxon>Podosporaceae</taxon>
        <taxon>Podospora</taxon>
    </lineage>
</organism>
<sequence>MLDSSTARSLAIVIFLLLVPPAPHLVQAQTLTAAALPSETVPEFTPSTPVTTTTTTTTMTKTWDWTTISIAQLMTQTSAPFCTNVADPDHGVDDYCYCSNGLTKTPIPLTGQPASDYQPWVSLLPLKRP</sequence>
<keyword evidence="1" id="KW-0732">Signal</keyword>
<gene>
    <name evidence="2" type="ORF">B0H63DRAFT_522236</name>
</gene>
<keyword evidence="3" id="KW-1185">Reference proteome</keyword>